<evidence type="ECO:0000259" key="3">
    <source>
        <dbReference type="SMART" id="SM01043"/>
    </source>
</evidence>
<dbReference type="SUPFAM" id="SSF48452">
    <property type="entry name" value="TPR-like"/>
    <property type="match status" value="2"/>
</dbReference>
<comment type="caution">
    <text evidence="4">The sequence shown here is derived from an EMBL/GenBank/DDBJ whole genome shotgun (WGS) entry which is preliminary data.</text>
</comment>
<dbReference type="Gene3D" id="1.10.10.10">
    <property type="entry name" value="Winged helix-like DNA-binding domain superfamily/Winged helix DNA-binding domain"/>
    <property type="match status" value="1"/>
</dbReference>
<dbReference type="InterPro" id="IPR036388">
    <property type="entry name" value="WH-like_DNA-bd_sf"/>
</dbReference>
<evidence type="ECO:0000313" key="4">
    <source>
        <dbReference type="EMBL" id="GAA3194958.1"/>
    </source>
</evidence>
<dbReference type="EMBL" id="BAAAUV010000001">
    <property type="protein sequence ID" value="GAA3194958.1"/>
    <property type="molecule type" value="Genomic_DNA"/>
</dbReference>
<sequence>MGGFEVRVSGIAVPSSAWNRRNAASIVKILALEPRRRMHRERLVSALWPELSVTEAGPRLHKAAHFARRHLGPDSVVLGGEFVMLFPDRSVDIDVLRFQALLAEALEAGDPATAAKAADAYCGPLLPGDDYEPWAEEARDRLRLSHLQLLRQARRWADLVEADPTDAHAHLELMRERAANGDPRAALRQFERMARVLHKELGVGPSEEAIRLRDSLLDSPATGADPTPLVGRVAQAALLRRALTEAAGGRGRTVLVSGAAGMGKSHFLDWARGGAASRGWRTGSGVASQIEGAWPYAPVLEALADLCCRHPTLLDGLDDRCREDIDRALSGLPLGWSGDGTHQRLFVAVAELIRLAAAGAGVLLTVDGLHEADEASLRLLHYLARSCLTERFVLVLAYRRQPVTDVFEEFRTSLIGRIGAIEVGLTPLSRDETAELAATCHPGALPEALERIWELSGGMPFAVVELARTAGRPELEGRRPGDAALAVLTPRERAVLEHVATTGTVFDTDEFLMLSGLPEDEAFDCLDSALASLIIERTLGGYRFRHPLIRDALLTDIPPHRARALHRTCAQRLVALGASPARIGHHLLAAGEPDTAVPYVLKAAETEAAVGAYRDALTLVESIGPVAEGPDRPHALGLRADLLAAVGDPSAFTAYRRAIEESEPPQARQLRAKLARLAIYSGDVELGLSALKGLELDGGAADPIILITRGTIAYFQGDLESAWEAASAAERLAPGDFTRAHLDLIALKGLLTHTKGEWSQLLRRELLRTREDLGLATMVFDSHLCVAEYLLYGQTPYQEVIDMAGALRTAAERAGALRAVAFAGALIGSAALLKGDLDLAERELSEAISVHREISATAGEAHCLQRLAEVHLARGDRPVAERLLRRALPLARWSVLGMHLLQRLYGTMIMAAADPEAALAVVDSAEATLAQIDFCHFCTIMFQVPAAIACVNAGDLPEARRHLALAEFSAQMWDGTAWQAATLEARAYLTLAEGEPAEAARLLTRAADLFEDSAQPLDAARCRATVL</sequence>
<evidence type="ECO:0000313" key="5">
    <source>
        <dbReference type="Proteomes" id="UP001501237"/>
    </source>
</evidence>
<dbReference type="Pfam" id="PF13191">
    <property type="entry name" value="AAA_16"/>
    <property type="match status" value="1"/>
</dbReference>
<name>A0ABP6PXI6_9ACTN</name>
<dbReference type="PANTHER" id="PTHR16305">
    <property type="entry name" value="TESTICULAR SOLUBLE ADENYLYL CYCLASE"/>
    <property type="match status" value="1"/>
</dbReference>
<dbReference type="InterPro" id="IPR011990">
    <property type="entry name" value="TPR-like_helical_dom_sf"/>
</dbReference>
<keyword evidence="2" id="KW-0067">ATP-binding</keyword>
<gene>
    <name evidence="4" type="ORF">GCM10010468_04940</name>
</gene>
<protein>
    <recommendedName>
        <fullName evidence="3">Bacterial transcriptional activator domain-containing protein</fullName>
    </recommendedName>
</protein>
<dbReference type="PANTHER" id="PTHR16305:SF35">
    <property type="entry name" value="TRANSCRIPTIONAL ACTIVATOR DOMAIN"/>
    <property type="match status" value="1"/>
</dbReference>
<organism evidence="4 5">
    <name type="scientific">Actinocorallia longicatena</name>
    <dbReference type="NCBI Taxonomy" id="111803"/>
    <lineage>
        <taxon>Bacteria</taxon>
        <taxon>Bacillati</taxon>
        <taxon>Actinomycetota</taxon>
        <taxon>Actinomycetes</taxon>
        <taxon>Streptosporangiales</taxon>
        <taxon>Thermomonosporaceae</taxon>
        <taxon>Actinocorallia</taxon>
    </lineage>
</organism>
<dbReference type="Gene3D" id="1.25.40.10">
    <property type="entry name" value="Tetratricopeptide repeat domain"/>
    <property type="match status" value="3"/>
</dbReference>
<dbReference type="InterPro" id="IPR027417">
    <property type="entry name" value="P-loop_NTPase"/>
</dbReference>
<reference evidence="5" key="1">
    <citation type="journal article" date="2019" name="Int. J. Syst. Evol. Microbiol.">
        <title>The Global Catalogue of Microorganisms (GCM) 10K type strain sequencing project: providing services to taxonomists for standard genome sequencing and annotation.</title>
        <authorList>
            <consortium name="The Broad Institute Genomics Platform"/>
            <consortium name="The Broad Institute Genome Sequencing Center for Infectious Disease"/>
            <person name="Wu L."/>
            <person name="Ma J."/>
        </authorList>
    </citation>
    <scope>NUCLEOTIDE SEQUENCE [LARGE SCALE GENOMIC DNA]</scope>
    <source>
        <strain evidence="5">JCM 9377</strain>
    </source>
</reference>
<evidence type="ECO:0000256" key="2">
    <source>
        <dbReference type="ARBA" id="ARBA00022840"/>
    </source>
</evidence>
<dbReference type="Pfam" id="PF03704">
    <property type="entry name" value="BTAD"/>
    <property type="match status" value="1"/>
</dbReference>
<dbReference type="InterPro" id="IPR005158">
    <property type="entry name" value="BTAD"/>
</dbReference>
<evidence type="ECO:0000256" key="1">
    <source>
        <dbReference type="ARBA" id="ARBA00022741"/>
    </source>
</evidence>
<proteinExistence type="predicted"/>
<dbReference type="InterPro" id="IPR041664">
    <property type="entry name" value="AAA_16"/>
</dbReference>
<feature type="domain" description="Bacterial transcriptional activator" evidence="3">
    <location>
        <begin position="93"/>
        <end position="217"/>
    </location>
</feature>
<dbReference type="SMART" id="SM01043">
    <property type="entry name" value="BTAD"/>
    <property type="match status" value="1"/>
</dbReference>
<dbReference type="Proteomes" id="UP001501237">
    <property type="component" value="Unassembled WGS sequence"/>
</dbReference>
<keyword evidence="5" id="KW-1185">Reference proteome</keyword>
<keyword evidence="1" id="KW-0547">Nucleotide-binding</keyword>
<accession>A0ABP6PXI6</accession>
<dbReference type="SUPFAM" id="SSF52540">
    <property type="entry name" value="P-loop containing nucleoside triphosphate hydrolases"/>
    <property type="match status" value="1"/>
</dbReference>